<comment type="caution">
    <text evidence="3">The sequence shown here is derived from an EMBL/GenBank/DDBJ whole genome shotgun (WGS) entry which is preliminary data.</text>
</comment>
<evidence type="ECO:0000256" key="1">
    <source>
        <dbReference type="ARBA" id="ARBA00022729"/>
    </source>
</evidence>
<feature type="domain" description="Secretion system C-terminal sorting" evidence="2">
    <location>
        <begin position="492"/>
        <end position="558"/>
    </location>
</feature>
<gene>
    <name evidence="3" type="ORF">N0B48_22120</name>
</gene>
<sequence>MRSVLLILLVILGRNISAQINIRESFEDSTFPYGWSSTTSSGAVYPMLESTDFSNFYGAPACLGSRYVKKDITVAKPSWYLIYSTNQSNNTDLHYSFKYTSSFQDSGVAGTITTDYSTDNGVTWNTLPNLINISGSPSLIILCTDVSGVIPAGAVPSGTSFKFRIKMERVSSATSNGFSIGIDDFKLEQNPTSIPSCSGIYKPTNGQTDVFFATNIKWQPSAGATGYLLSIGTSPGGTNVIDNLDIGNVTYYKPPQNFEFFGQYFVTITPYNSFGNAACSMDVSFQITPLQCAYITSPNNIADPNAQFSWNEVVGATGYRITLGTTPTGGEILNNVDLGNIRYYTQPGGLAYSTQYYFSVTAYNNFGATQSCGTTSFSTYSGCSPWSYPQQGISGVSVKPNFSWEGIPSALGYRISLGSNDAGNNVLNNVDVGLTLQYKLTNPLTPYTVYKWAVTAYNAFPAVTNCYKYPFTTGGAVLAVDEVSEKSKDINVFPIPSKDYVFVESKKDIKRISVIDFSGRKLNDLKINNNKTDVRYLSPGNYILQIEFSDGSAYNKTITKQ</sequence>
<dbReference type="Gene3D" id="2.60.120.260">
    <property type="entry name" value="Galactose-binding domain-like"/>
    <property type="match status" value="1"/>
</dbReference>
<dbReference type="SUPFAM" id="SSF49265">
    <property type="entry name" value="Fibronectin type III"/>
    <property type="match status" value="1"/>
</dbReference>
<dbReference type="InterPro" id="IPR036116">
    <property type="entry name" value="FN3_sf"/>
</dbReference>
<dbReference type="NCBIfam" id="TIGR04183">
    <property type="entry name" value="Por_Secre_tail"/>
    <property type="match status" value="1"/>
</dbReference>
<evidence type="ECO:0000313" key="4">
    <source>
        <dbReference type="Proteomes" id="UP001525566"/>
    </source>
</evidence>
<evidence type="ECO:0000259" key="2">
    <source>
        <dbReference type="Pfam" id="PF18962"/>
    </source>
</evidence>
<accession>A0ABT2J0E9</accession>
<dbReference type="Proteomes" id="UP001525566">
    <property type="component" value="Unassembled WGS sequence"/>
</dbReference>
<evidence type="ECO:0000313" key="3">
    <source>
        <dbReference type="EMBL" id="MCT2564603.1"/>
    </source>
</evidence>
<proteinExistence type="predicted"/>
<reference evidence="3 4" key="1">
    <citation type="submission" date="2022-09" db="EMBL/GenBank/DDBJ databases">
        <title>Chryseobacterium oleae sp.nov., isolated from the inter-root soil of Pyrola calliantha H. Andr. in Tibet.</title>
        <authorList>
            <person name="Li Z."/>
        </authorList>
    </citation>
    <scope>NUCLEOTIDE SEQUENCE [LARGE SCALE GENOMIC DNA]</scope>
    <source>
        <strain evidence="4">pc1-10</strain>
    </source>
</reference>
<dbReference type="EMBL" id="JAOAMU010000009">
    <property type="protein sequence ID" value="MCT2564603.1"/>
    <property type="molecule type" value="Genomic_DNA"/>
</dbReference>
<dbReference type="Pfam" id="PF18962">
    <property type="entry name" value="Por_Secre_tail"/>
    <property type="match status" value="1"/>
</dbReference>
<dbReference type="Gene3D" id="2.60.40.10">
    <property type="entry name" value="Immunoglobulins"/>
    <property type="match status" value="3"/>
</dbReference>
<keyword evidence="1" id="KW-0732">Signal</keyword>
<name>A0ABT2J0E9_9FLAO</name>
<keyword evidence="4" id="KW-1185">Reference proteome</keyword>
<protein>
    <submittedName>
        <fullName evidence="3">T9SS type A sorting domain-containing protein</fullName>
    </submittedName>
</protein>
<dbReference type="RefSeq" id="WP_259841625.1">
    <property type="nucleotide sequence ID" value="NZ_JAOAMU010000009.1"/>
</dbReference>
<dbReference type="InterPro" id="IPR026444">
    <property type="entry name" value="Secre_tail"/>
</dbReference>
<dbReference type="InterPro" id="IPR013783">
    <property type="entry name" value="Ig-like_fold"/>
</dbReference>
<organism evidence="3 4">
    <name type="scientific">Chryseobacterium herbae</name>
    <dbReference type="NCBI Taxonomy" id="2976476"/>
    <lineage>
        <taxon>Bacteria</taxon>
        <taxon>Pseudomonadati</taxon>
        <taxon>Bacteroidota</taxon>
        <taxon>Flavobacteriia</taxon>
        <taxon>Flavobacteriales</taxon>
        <taxon>Weeksellaceae</taxon>
        <taxon>Chryseobacterium group</taxon>
        <taxon>Chryseobacterium</taxon>
    </lineage>
</organism>